<evidence type="ECO:0000259" key="1">
    <source>
        <dbReference type="SMART" id="SM00873"/>
    </source>
</evidence>
<dbReference type="Pfam" id="PF03483">
    <property type="entry name" value="B3_4"/>
    <property type="match status" value="1"/>
</dbReference>
<reference evidence="2 3" key="1">
    <citation type="submission" date="2024-06" db="EMBL/GenBank/DDBJ databases">
        <title>Alcaligenes phenolicus JC896.</title>
        <authorList>
            <person name="Venkata Ramana C."/>
            <person name="Sasikala C."/>
            <person name="Mahima D."/>
        </authorList>
    </citation>
    <scope>NUCLEOTIDE SEQUENCE [LARGE SCALE GENOMIC DNA]</scope>
    <source>
        <strain evidence="2 3">JC896</strain>
    </source>
</reference>
<protein>
    <submittedName>
        <fullName evidence="2">Phenylalanine--tRNA ligase beta subunit-related protein</fullName>
    </submittedName>
</protein>
<dbReference type="InterPro" id="IPR020825">
    <property type="entry name" value="Phe-tRNA_synthase-like_B3/B4"/>
</dbReference>
<evidence type="ECO:0000313" key="2">
    <source>
        <dbReference type="EMBL" id="MES5325821.1"/>
    </source>
</evidence>
<gene>
    <name evidence="2" type="ORF">ABU900_15565</name>
</gene>
<evidence type="ECO:0000313" key="3">
    <source>
        <dbReference type="Proteomes" id="UP001437419"/>
    </source>
</evidence>
<keyword evidence="3" id="KW-1185">Reference proteome</keyword>
<organism evidence="2 3">
    <name type="scientific">Alcaligenes phenolicus</name>
    <dbReference type="NCBI Taxonomy" id="232846"/>
    <lineage>
        <taxon>Bacteria</taxon>
        <taxon>Pseudomonadati</taxon>
        <taxon>Pseudomonadota</taxon>
        <taxon>Betaproteobacteria</taxon>
        <taxon>Burkholderiales</taxon>
        <taxon>Alcaligenaceae</taxon>
        <taxon>Alcaligenes</taxon>
    </lineage>
</organism>
<dbReference type="Proteomes" id="UP001437419">
    <property type="component" value="Unassembled WGS sequence"/>
</dbReference>
<comment type="caution">
    <text evidence="2">The sequence shown here is derived from an EMBL/GenBank/DDBJ whole genome shotgun (WGS) entry which is preliminary data.</text>
</comment>
<dbReference type="SUPFAM" id="SSF56037">
    <property type="entry name" value="PheT/TilS domain"/>
    <property type="match status" value="1"/>
</dbReference>
<sequence length="236" mass="26726">MYFNHSDTVWNRFPGLTALVLVLQGVRVAKLQNDALNSTFTRVSQLLEQGPESELPSIQAWRQAYSQMGMKPTQYRCAVEALLRRFRKDGHLPGFHPLIDTLNAESMQAAIPIAAFDCAHISGGITVRPADGTEIYRTFQGEVEHPTEDEIVFADEANHAHSRRWVFRQGAQSVVSKESDTVLVVAEALHERAYEDLEALHERITIRAAELEIEVLKEGMLTQHSRRFEFVPELCK</sequence>
<dbReference type="EMBL" id="JBEUDR010000004">
    <property type="protein sequence ID" value="MES5325821.1"/>
    <property type="molecule type" value="Genomic_DNA"/>
</dbReference>
<dbReference type="SMART" id="SM00873">
    <property type="entry name" value="B3_4"/>
    <property type="match status" value="1"/>
</dbReference>
<name>A0ABV2BLN4_9BURK</name>
<dbReference type="GO" id="GO:0016874">
    <property type="term" value="F:ligase activity"/>
    <property type="evidence" value="ECO:0007669"/>
    <property type="project" value="UniProtKB-KW"/>
</dbReference>
<keyword evidence="2" id="KW-0436">Ligase</keyword>
<dbReference type="InterPro" id="IPR005146">
    <property type="entry name" value="B3/B4_tRNA-bd"/>
</dbReference>
<dbReference type="PANTHER" id="PTHR39209:SF2">
    <property type="entry name" value="CYTOPLASMIC PROTEIN"/>
    <property type="match status" value="1"/>
</dbReference>
<proteinExistence type="predicted"/>
<dbReference type="PANTHER" id="PTHR39209">
    <property type="match status" value="1"/>
</dbReference>
<dbReference type="RefSeq" id="WP_353640169.1">
    <property type="nucleotide sequence ID" value="NZ_JBEUDR010000004.1"/>
</dbReference>
<dbReference type="Gene3D" id="3.50.40.10">
    <property type="entry name" value="Phenylalanyl-trna Synthetase, Chain B, domain 3"/>
    <property type="match status" value="1"/>
</dbReference>
<feature type="domain" description="B3/B4 tRNA-binding" evidence="1">
    <location>
        <begin position="59"/>
        <end position="213"/>
    </location>
</feature>
<accession>A0ABV2BLN4</accession>